<sequence length="141" mass="15309">MQLKPLLIAAVFGATALPAMADTASQAQSHFRAIAEADMPALTRDYAADAVFQWVGGPLDGVYAGRDAIAAVWQKFTQANGPVSHRVKDLRLSENPKGATVTADVEFHGKQTIPVRYILTYRGGKLVNEVWQIDPRRAAAY</sequence>
<evidence type="ECO:0000313" key="4">
    <source>
        <dbReference type="Proteomes" id="UP000029273"/>
    </source>
</evidence>
<keyword evidence="4" id="KW-1185">Reference proteome</keyword>
<dbReference type="Gene3D" id="3.10.450.50">
    <property type="match status" value="1"/>
</dbReference>
<protein>
    <recommendedName>
        <fullName evidence="2">SnoaL-like domain-containing protein</fullName>
    </recommendedName>
</protein>
<evidence type="ECO:0000313" key="3">
    <source>
        <dbReference type="EMBL" id="OBS07976.1"/>
    </source>
</evidence>
<gene>
    <name evidence="3" type="ORF">Thpro_022226</name>
</gene>
<dbReference type="OrthoDB" id="8902994at2"/>
<evidence type="ECO:0000256" key="1">
    <source>
        <dbReference type="SAM" id="SignalP"/>
    </source>
</evidence>
<keyword evidence="1" id="KW-0732">Signal</keyword>
<accession>A0A1A6C094</accession>
<organism evidence="3 4">
    <name type="scientific">Acidihalobacter prosperus</name>
    <dbReference type="NCBI Taxonomy" id="160660"/>
    <lineage>
        <taxon>Bacteria</taxon>
        <taxon>Pseudomonadati</taxon>
        <taxon>Pseudomonadota</taxon>
        <taxon>Gammaproteobacteria</taxon>
        <taxon>Chromatiales</taxon>
        <taxon>Ectothiorhodospiraceae</taxon>
        <taxon>Acidihalobacter</taxon>
    </lineage>
</organism>
<name>A0A1A6C094_9GAMM</name>
<feature type="domain" description="SnoaL-like" evidence="2">
    <location>
        <begin position="28"/>
        <end position="127"/>
    </location>
</feature>
<dbReference type="RefSeq" id="WP_038091662.1">
    <property type="nucleotide sequence ID" value="NZ_JQSG02000006.1"/>
</dbReference>
<proteinExistence type="predicted"/>
<dbReference type="Pfam" id="PF12680">
    <property type="entry name" value="SnoaL_2"/>
    <property type="match status" value="1"/>
</dbReference>
<reference evidence="3 4" key="1">
    <citation type="journal article" date="2014" name="Genome Announc.">
        <title>Draft Genome Sequence of the Iron-Oxidizing, Acidophilic, and Halotolerant 'Thiobacillus prosperus' Type Strain DSM 5130.</title>
        <authorList>
            <person name="Ossandon F.J."/>
            <person name="Cardenas J.P."/>
            <person name="Corbett M."/>
            <person name="Quatrini R."/>
            <person name="Holmes D.S."/>
            <person name="Watkin E."/>
        </authorList>
    </citation>
    <scope>NUCLEOTIDE SEQUENCE [LARGE SCALE GENOMIC DNA]</scope>
    <source>
        <strain evidence="3 4">DSM 5130</strain>
    </source>
</reference>
<dbReference type="Proteomes" id="UP000029273">
    <property type="component" value="Unassembled WGS sequence"/>
</dbReference>
<dbReference type="InterPro" id="IPR037401">
    <property type="entry name" value="SnoaL-like"/>
</dbReference>
<dbReference type="SUPFAM" id="SSF54427">
    <property type="entry name" value="NTF2-like"/>
    <property type="match status" value="1"/>
</dbReference>
<evidence type="ECO:0000259" key="2">
    <source>
        <dbReference type="Pfam" id="PF12680"/>
    </source>
</evidence>
<dbReference type="AlphaFoldDB" id="A0A1A6C094"/>
<comment type="caution">
    <text evidence="3">The sequence shown here is derived from an EMBL/GenBank/DDBJ whole genome shotgun (WGS) entry which is preliminary data.</text>
</comment>
<feature type="signal peptide" evidence="1">
    <location>
        <begin position="1"/>
        <end position="21"/>
    </location>
</feature>
<feature type="chain" id="PRO_5008343172" description="SnoaL-like domain-containing protein" evidence="1">
    <location>
        <begin position="22"/>
        <end position="141"/>
    </location>
</feature>
<dbReference type="EMBL" id="JQSG02000006">
    <property type="protein sequence ID" value="OBS07976.1"/>
    <property type="molecule type" value="Genomic_DNA"/>
</dbReference>
<dbReference type="InterPro" id="IPR032710">
    <property type="entry name" value="NTF2-like_dom_sf"/>
</dbReference>